<dbReference type="Pfam" id="PF02800">
    <property type="entry name" value="Gp_dh_C"/>
    <property type="match status" value="1"/>
</dbReference>
<dbReference type="InterPro" id="IPR036291">
    <property type="entry name" value="NAD(P)-bd_dom_sf"/>
</dbReference>
<accession>A0A3D9V8L7</accession>
<feature type="binding site" evidence="4">
    <location>
        <begin position="12"/>
        <end position="13"/>
    </location>
    <ligand>
        <name>NAD(+)</name>
        <dbReference type="ChEBI" id="CHEBI:57540"/>
    </ligand>
</feature>
<dbReference type="PRINTS" id="PR00078">
    <property type="entry name" value="G3PDHDRGNASE"/>
</dbReference>
<dbReference type="Proteomes" id="UP000256485">
    <property type="component" value="Unassembled WGS sequence"/>
</dbReference>
<comment type="subcellular location">
    <subcellularLocation>
        <location evidence="1">Cytoplasm</location>
    </subcellularLocation>
</comment>
<dbReference type="PIRSF" id="PIRSF000149">
    <property type="entry name" value="GAP_DH"/>
    <property type="match status" value="1"/>
</dbReference>
<dbReference type="RefSeq" id="WP_115851460.1">
    <property type="nucleotide sequence ID" value="NZ_QTUC01000001.1"/>
</dbReference>
<dbReference type="EMBL" id="QTUC01000001">
    <property type="protein sequence ID" value="REF38112.1"/>
    <property type="molecule type" value="Genomic_DNA"/>
</dbReference>
<keyword evidence="3" id="KW-0560">Oxidoreductase</keyword>
<keyword evidence="4" id="KW-0520">NAD</keyword>
<dbReference type="GO" id="GO:0005737">
    <property type="term" value="C:cytoplasm"/>
    <property type="evidence" value="ECO:0007669"/>
    <property type="project" value="UniProtKB-SubCell"/>
</dbReference>
<evidence type="ECO:0000256" key="1">
    <source>
        <dbReference type="ARBA" id="ARBA00004496"/>
    </source>
</evidence>
<dbReference type="GO" id="GO:0004365">
    <property type="term" value="F:glyceraldehyde-3-phosphate dehydrogenase (NAD+) (phosphorylating) activity"/>
    <property type="evidence" value="ECO:0007669"/>
    <property type="project" value="UniProtKB-ARBA"/>
</dbReference>
<protein>
    <submittedName>
        <fullName evidence="8">Glyceraldehyde 3-phosphate dehydrogenase</fullName>
    </submittedName>
</protein>
<evidence type="ECO:0000256" key="2">
    <source>
        <dbReference type="ARBA" id="ARBA00007406"/>
    </source>
</evidence>
<evidence type="ECO:0000256" key="5">
    <source>
        <dbReference type="PIRSR" id="PIRSR000149-4"/>
    </source>
</evidence>
<gene>
    <name evidence="8" type="ORF">DFJ64_3582</name>
</gene>
<dbReference type="FunFam" id="3.40.50.720:FF:000001">
    <property type="entry name" value="Glyceraldehyde-3-phosphate dehydrogenase"/>
    <property type="match status" value="1"/>
</dbReference>
<keyword evidence="4" id="KW-0547">Nucleotide-binding</keyword>
<evidence type="ECO:0000256" key="4">
    <source>
        <dbReference type="PIRSR" id="PIRSR000149-3"/>
    </source>
</evidence>
<evidence type="ECO:0000313" key="8">
    <source>
        <dbReference type="EMBL" id="REF38112.1"/>
    </source>
</evidence>
<dbReference type="SUPFAM" id="SSF51735">
    <property type="entry name" value="NAD(P)-binding Rossmann-fold domains"/>
    <property type="match status" value="1"/>
</dbReference>
<dbReference type="AlphaFoldDB" id="A0A3D9V8L7"/>
<feature type="binding site" evidence="4">
    <location>
        <position position="313"/>
    </location>
    <ligand>
        <name>NAD(+)</name>
        <dbReference type="ChEBI" id="CHEBI:57540"/>
    </ligand>
</feature>
<dbReference type="PANTHER" id="PTHR43148">
    <property type="entry name" value="GLYCERALDEHYDE-3-PHOSPHATE DEHYDROGENASE 2"/>
    <property type="match status" value="1"/>
</dbReference>
<dbReference type="Gene3D" id="3.30.360.10">
    <property type="entry name" value="Dihydrodipicolinate Reductase, domain 2"/>
    <property type="match status" value="1"/>
</dbReference>
<evidence type="ECO:0000256" key="3">
    <source>
        <dbReference type="ARBA" id="ARBA00023002"/>
    </source>
</evidence>
<dbReference type="Pfam" id="PF00044">
    <property type="entry name" value="Gp_dh_N"/>
    <property type="match status" value="1"/>
</dbReference>
<dbReference type="InterPro" id="IPR020829">
    <property type="entry name" value="GlycerAld_3-P_DH_cat"/>
</dbReference>
<dbReference type="SUPFAM" id="SSF55347">
    <property type="entry name" value="Glyceraldehyde-3-phosphate dehydrogenase-like, C-terminal domain"/>
    <property type="match status" value="1"/>
</dbReference>
<evidence type="ECO:0000256" key="6">
    <source>
        <dbReference type="RuleBase" id="RU000397"/>
    </source>
</evidence>
<dbReference type="InterPro" id="IPR020831">
    <property type="entry name" value="GlycerAld/Erythrose_P_DH"/>
</dbReference>
<dbReference type="InterPro" id="IPR020828">
    <property type="entry name" value="GlycerAld_3-P_DH_NAD(P)-bd"/>
</dbReference>
<organism evidence="8 9">
    <name type="scientific">Thermasporomyces composti</name>
    <dbReference type="NCBI Taxonomy" id="696763"/>
    <lineage>
        <taxon>Bacteria</taxon>
        <taxon>Bacillati</taxon>
        <taxon>Actinomycetota</taxon>
        <taxon>Actinomycetes</taxon>
        <taxon>Propionibacteriales</taxon>
        <taxon>Nocardioidaceae</taxon>
        <taxon>Thermasporomyces</taxon>
    </lineage>
</organism>
<evidence type="ECO:0000313" key="9">
    <source>
        <dbReference type="Proteomes" id="UP000256485"/>
    </source>
</evidence>
<name>A0A3D9V8L7_THECX</name>
<keyword evidence="9" id="KW-1185">Reference proteome</keyword>
<dbReference type="CDD" id="cd05214">
    <property type="entry name" value="GAPDH_I_N"/>
    <property type="match status" value="1"/>
</dbReference>
<evidence type="ECO:0000259" key="7">
    <source>
        <dbReference type="SMART" id="SM00846"/>
    </source>
</evidence>
<dbReference type="SMART" id="SM00846">
    <property type="entry name" value="Gp_dh_N"/>
    <property type="match status" value="1"/>
</dbReference>
<feature type="site" description="Activates thiol group during catalysis" evidence="5">
    <location>
        <position position="178"/>
    </location>
</feature>
<proteinExistence type="inferred from homology"/>
<sequence length="332" mass="35762">MPVRVALNGFGRIGRSFLRCALERDLDVVALNEQAPVNVLAHLLTYDSTYGRLPIPVHHDESAIYLDRTPVSVSAIPEPGELPWGALGVDVVIDATAHVESREWAAGHLKAGARKVIVAAPLEDADLTVVLGVNEGHYEAMRHDVISASSATINCVAPILKVLHDAFGVMKGFVSVVHGYTSDQTLLDSPHDDVHRARSGAVNIIPIRTSAARSLGAVLPDLEGRLDVVMLHVPVEDGSLAELTVMLERPASAGEVNVVIRRAAEGGLSGIVQVTTDPIVSRDVLAEPVSCLFDMSLTRSSGDLVRMFAWFDNEWAFANRLADLVEYVGHRL</sequence>
<dbReference type="GO" id="GO:0051287">
    <property type="term" value="F:NAD binding"/>
    <property type="evidence" value="ECO:0007669"/>
    <property type="project" value="InterPro"/>
</dbReference>
<dbReference type="FunFam" id="3.30.360.10:FF:000002">
    <property type="entry name" value="Glyceraldehyde-3-phosphate dehydrogenase"/>
    <property type="match status" value="1"/>
</dbReference>
<feature type="domain" description="Glyceraldehyde 3-phosphate dehydrogenase NAD(P) binding" evidence="7">
    <location>
        <begin position="3"/>
        <end position="151"/>
    </location>
</feature>
<dbReference type="OrthoDB" id="9803304at2"/>
<comment type="similarity">
    <text evidence="2 6">Belongs to the glyceraldehyde-3-phosphate dehydrogenase family.</text>
</comment>
<dbReference type="Gene3D" id="3.40.50.720">
    <property type="entry name" value="NAD(P)-binding Rossmann-like Domain"/>
    <property type="match status" value="1"/>
</dbReference>
<reference evidence="8 9" key="1">
    <citation type="submission" date="2018-08" db="EMBL/GenBank/DDBJ databases">
        <title>Sequencing the genomes of 1000 actinobacteria strains.</title>
        <authorList>
            <person name="Klenk H.-P."/>
        </authorList>
    </citation>
    <scope>NUCLEOTIDE SEQUENCE [LARGE SCALE GENOMIC DNA]</scope>
    <source>
        <strain evidence="8 9">DSM 22891</strain>
    </source>
</reference>
<comment type="caution">
    <text evidence="8">The sequence shown here is derived from an EMBL/GenBank/DDBJ whole genome shotgun (WGS) entry which is preliminary data.</text>
</comment>